<evidence type="ECO:0000313" key="5">
    <source>
        <dbReference type="Proteomes" id="UP000775213"/>
    </source>
</evidence>
<dbReference type="EMBL" id="JAGFBR010000017">
    <property type="protein sequence ID" value="KAH0451269.1"/>
    <property type="molecule type" value="Genomic_DNA"/>
</dbReference>
<evidence type="ECO:0000313" key="4">
    <source>
        <dbReference type="EMBL" id="KAH0451269.1"/>
    </source>
</evidence>
<accession>A0AAV7G5K3</accession>
<feature type="region of interest" description="VHIID" evidence="3">
    <location>
        <begin position="185"/>
        <end position="250"/>
    </location>
</feature>
<sequence length="489" mass="53009">MDVAMANAADLYYSGYNAAAATNVGWLNWSPAIGWLSISPEEDLHDEKEAMAWQYSDDYALAGSSPETLDHWSSSTVSEMTLSSAAGTPAEEPLKLSSVGEIDKGIRLIHLLTAAAEALAGDQKSHELSKVILARLKELLPSPASGSSMERLAGHFAKALHCLLVDGEAEDNCSGIETTAITAASQLLQDMSPYVNFGHFTANQAIVEAVGGERRVHIVDFDIMEGAQWAPLLQAFMSMKDGPPPSHVKITAVTAGRKSASAAVQETGRMLAAFAASISLPFSFAQCRLDRDGCFRPAALKVLRGEAIVFNCALHAPHHHHHSPASIRSFLASAADFGARLVTVVEEEGRDTAGGGKGGFLVGFMEELQRYSTLWDALEEGFPKQSKAREMVENLVFGPRIAGAVEEAFRRREDDVTECWSEWMAAADFRKVALSFFNQWQAKLLLGLFNEGYRVEEEAPNKLVLGWKSRRLVSASVWSAQPPPADAED</sequence>
<keyword evidence="2" id="KW-0804">Transcription</keyword>
<comment type="caution">
    <text evidence="4">The sequence shown here is derived from an EMBL/GenBank/DDBJ whole genome shotgun (WGS) entry which is preliminary data.</text>
</comment>
<dbReference type="Proteomes" id="UP000775213">
    <property type="component" value="Unassembled WGS sequence"/>
</dbReference>
<dbReference type="PROSITE" id="PS50985">
    <property type="entry name" value="GRAS"/>
    <property type="match status" value="1"/>
</dbReference>
<comment type="caution">
    <text evidence="3">Lacks conserved residue(s) required for the propagation of feature annotation.</text>
</comment>
<dbReference type="Pfam" id="PF03514">
    <property type="entry name" value="GRAS"/>
    <property type="match status" value="1"/>
</dbReference>
<comment type="similarity">
    <text evidence="3">Belongs to the GRAS family.</text>
</comment>
<evidence type="ECO:0000256" key="1">
    <source>
        <dbReference type="ARBA" id="ARBA00023015"/>
    </source>
</evidence>
<dbReference type="AlphaFoldDB" id="A0AAV7G5K3"/>
<dbReference type="PANTHER" id="PTHR31636">
    <property type="entry name" value="OSJNBA0084A10.13 PROTEIN-RELATED"/>
    <property type="match status" value="1"/>
</dbReference>
<feature type="region of interest" description="SAW" evidence="3">
    <location>
        <begin position="406"/>
        <end position="479"/>
    </location>
</feature>
<evidence type="ECO:0008006" key="6">
    <source>
        <dbReference type="Google" id="ProtNLM"/>
    </source>
</evidence>
<organism evidence="4 5">
    <name type="scientific">Dendrobium chrysotoxum</name>
    <name type="common">Orchid</name>
    <dbReference type="NCBI Taxonomy" id="161865"/>
    <lineage>
        <taxon>Eukaryota</taxon>
        <taxon>Viridiplantae</taxon>
        <taxon>Streptophyta</taxon>
        <taxon>Embryophyta</taxon>
        <taxon>Tracheophyta</taxon>
        <taxon>Spermatophyta</taxon>
        <taxon>Magnoliopsida</taxon>
        <taxon>Liliopsida</taxon>
        <taxon>Asparagales</taxon>
        <taxon>Orchidaceae</taxon>
        <taxon>Epidendroideae</taxon>
        <taxon>Malaxideae</taxon>
        <taxon>Dendrobiinae</taxon>
        <taxon>Dendrobium</taxon>
    </lineage>
</organism>
<feature type="short sequence motif" description="VHIID" evidence="3">
    <location>
        <begin position="216"/>
        <end position="220"/>
    </location>
</feature>
<dbReference type="InterPro" id="IPR005202">
    <property type="entry name" value="TF_GRAS"/>
</dbReference>
<gene>
    <name evidence="4" type="ORF">IEQ34_018568</name>
</gene>
<feature type="region of interest" description="Leucine repeat I (LRI)" evidence="3">
    <location>
        <begin position="106"/>
        <end position="166"/>
    </location>
</feature>
<feature type="region of interest" description="Leucine repeat II (LRII)" evidence="3">
    <location>
        <begin position="266"/>
        <end position="298"/>
    </location>
</feature>
<evidence type="ECO:0000256" key="2">
    <source>
        <dbReference type="ARBA" id="ARBA00023163"/>
    </source>
</evidence>
<evidence type="ECO:0000256" key="3">
    <source>
        <dbReference type="PROSITE-ProRule" id="PRU01191"/>
    </source>
</evidence>
<keyword evidence="1" id="KW-0805">Transcription regulation</keyword>
<protein>
    <recommendedName>
        <fullName evidence="6">Nodulation-signaling pathway 2 protein</fullName>
    </recommendedName>
</protein>
<name>A0AAV7G5K3_DENCH</name>
<proteinExistence type="inferred from homology"/>
<reference evidence="4 5" key="1">
    <citation type="journal article" date="2021" name="Hortic Res">
        <title>Chromosome-scale assembly of the Dendrobium chrysotoxum genome enhances the understanding of orchid evolution.</title>
        <authorList>
            <person name="Zhang Y."/>
            <person name="Zhang G.Q."/>
            <person name="Zhang D."/>
            <person name="Liu X.D."/>
            <person name="Xu X.Y."/>
            <person name="Sun W.H."/>
            <person name="Yu X."/>
            <person name="Zhu X."/>
            <person name="Wang Z.W."/>
            <person name="Zhao X."/>
            <person name="Zhong W.Y."/>
            <person name="Chen H."/>
            <person name="Yin W.L."/>
            <person name="Huang T."/>
            <person name="Niu S.C."/>
            <person name="Liu Z.J."/>
        </authorList>
    </citation>
    <scope>NUCLEOTIDE SEQUENCE [LARGE SCALE GENOMIC DNA]</scope>
    <source>
        <strain evidence="4">Lindl</strain>
    </source>
</reference>
<keyword evidence="5" id="KW-1185">Reference proteome</keyword>